<organism evidence="3 4">
    <name type="scientific">Cyanidioschyzon merolae (strain NIES-3377 / 10D)</name>
    <name type="common">Unicellular red alga</name>
    <dbReference type="NCBI Taxonomy" id="280699"/>
    <lineage>
        <taxon>Eukaryota</taxon>
        <taxon>Rhodophyta</taxon>
        <taxon>Bangiophyceae</taxon>
        <taxon>Cyanidiales</taxon>
        <taxon>Cyanidiaceae</taxon>
        <taxon>Cyanidioschyzon</taxon>
    </lineage>
</organism>
<dbReference type="KEGG" id="cme:CYME_CML300C"/>
<feature type="region of interest" description="Disordered" evidence="2">
    <location>
        <begin position="1"/>
        <end position="20"/>
    </location>
</feature>
<dbReference type="HOGENOM" id="CLU_421146_0_0_1"/>
<keyword evidence="1" id="KW-0175">Coiled coil</keyword>
<sequence length="651" mass="70951">MSLDGTTGELSSGGQAHGTAQVQPVHLELSAYYGLAPPATGTDTSQATTPGAGHSPGGTRRATAALTTTDASQPSRQLVQEVLARASIGELLSEAQAFQVQALDAETALQRAALRLFEDYDEAARWCFAQGQVLAELRRSLQESQRGLEVVSDLCNKFSDHSEDLQDALDTLEKKLRLLQLIRVTGFAVPMFQAQLAQGDIEAVAERYALLQEALLSLGALHRAFDRLYSRLKLQIGLQLERALREGLEKYVQLRWTQVWQRASTAELSAVAEASSDATLLSCTRIEAALQRAHGQQRNSLVDQVRTLLSQVLGLERTVPASLWEPVITSMLNPLYALVEEADPVAAPGLVSDWLPRWLERFRETIALDPSPAALEALCKAVAAMPSVWRRTLASALPALLEQSLNERLAAEVVPLWREMLLLLAEVPWSPPLYHRIQSQGEQLVTLLEQHLEQAPASFQVLFEHFGEDPSESAASHPLAGATAETVPLVHRSAAPAVDALAQALYGRLVSEVWLSVQGGSPLAVAFLLLAVLGGRFLADPAIEQAHMNRYMRLRALQATHELLEHGLESTKVSALGEQLARESAVASALVTTGRKRTRARRTPSDLQPRSLDLAVPPEQIRKRVEACVRYWQRYAVVATKPFSNGSAAAG</sequence>
<dbReference type="EMBL" id="AP006494">
    <property type="protein sequence ID" value="BAM80874.1"/>
    <property type="molecule type" value="Genomic_DNA"/>
</dbReference>
<reference evidence="3 4" key="2">
    <citation type="journal article" date="2007" name="BMC Biol.">
        <title>A 100%-complete sequence reveals unusually simple genomic features in the hot-spring red alga Cyanidioschyzon merolae.</title>
        <authorList>
            <person name="Nozaki H."/>
            <person name="Takano H."/>
            <person name="Misumi O."/>
            <person name="Terasawa K."/>
            <person name="Matsuzaki M."/>
            <person name="Maruyama S."/>
            <person name="Nishida K."/>
            <person name="Yagisawa F."/>
            <person name="Yoshida Y."/>
            <person name="Fujiwara T."/>
            <person name="Takio S."/>
            <person name="Tamura K."/>
            <person name="Chung S.J."/>
            <person name="Nakamura S."/>
            <person name="Kuroiwa H."/>
            <person name="Tanaka K."/>
            <person name="Sato N."/>
            <person name="Kuroiwa T."/>
        </authorList>
    </citation>
    <scope>NUCLEOTIDE SEQUENCE [LARGE SCALE GENOMIC DNA]</scope>
    <source>
        <strain evidence="3 4">10D</strain>
    </source>
</reference>
<gene>
    <name evidence="3" type="ORF">CYME_CML300C</name>
</gene>
<evidence type="ECO:0000256" key="1">
    <source>
        <dbReference type="SAM" id="Coils"/>
    </source>
</evidence>
<dbReference type="AlphaFoldDB" id="M1V8S1"/>
<dbReference type="Proteomes" id="UP000007014">
    <property type="component" value="Chromosome 12"/>
</dbReference>
<dbReference type="RefSeq" id="XP_005536910.1">
    <property type="nucleotide sequence ID" value="XM_005536853.1"/>
</dbReference>
<evidence type="ECO:0000313" key="3">
    <source>
        <dbReference type="EMBL" id="BAM80874.1"/>
    </source>
</evidence>
<dbReference type="Gramene" id="CML300CT">
    <property type="protein sequence ID" value="CML300CT"/>
    <property type="gene ID" value="CML300C"/>
</dbReference>
<dbReference type="GeneID" id="16994707"/>
<feature type="region of interest" description="Disordered" evidence="2">
    <location>
        <begin position="36"/>
        <end position="61"/>
    </location>
</feature>
<name>M1V8S1_CYAM1</name>
<feature type="coiled-coil region" evidence="1">
    <location>
        <begin position="155"/>
        <end position="182"/>
    </location>
</feature>
<evidence type="ECO:0000256" key="2">
    <source>
        <dbReference type="SAM" id="MobiDB-lite"/>
    </source>
</evidence>
<protein>
    <submittedName>
        <fullName evidence="3">Uncharacterized protein</fullName>
    </submittedName>
</protein>
<evidence type="ECO:0000313" key="4">
    <source>
        <dbReference type="Proteomes" id="UP000007014"/>
    </source>
</evidence>
<reference evidence="3 4" key="1">
    <citation type="journal article" date="2004" name="Nature">
        <title>Genome sequence of the ultrasmall unicellular red alga Cyanidioschyzon merolae 10D.</title>
        <authorList>
            <person name="Matsuzaki M."/>
            <person name="Misumi O."/>
            <person name="Shin-i T."/>
            <person name="Maruyama S."/>
            <person name="Takahara M."/>
            <person name="Miyagishima S."/>
            <person name="Mori T."/>
            <person name="Nishida K."/>
            <person name="Yagisawa F."/>
            <person name="Nishida K."/>
            <person name="Yoshida Y."/>
            <person name="Nishimura Y."/>
            <person name="Nakao S."/>
            <person name="Kobayashi T."/>
            <person name="Momoyama Y."/>
            <person name="Higashiyama T."/>
            <person name="Minoda A."/>
            <person name="Sano M."/>
            <person name="Nomoto H."/>
            <person name="Oishi K."/>
            <person name="Hayashi H."/>
            <person name="Ohta F."/>
            <person name="Nishizaka S."/>
            <person name="Haga S."/>
            <person name="Miura S."/>
            <person name="Morishita T."/>
            <person name="Kabeya Y."/>
            <person name="Terasawa K."/>
            <person name="Suzuki Y."/>
            <person name="Ishii Y."/>
            <person name="Asakawa S."/>
            <person name="Takano H."/>
            <person name="Ohta N."/>
            <person name="Kuroiwa H."/>
            <person name="Tanaka K."/>
            <person name="Shimizu N."/>
            <person name="Sugano S."/>
            <person name="Sato N."/>
            <person name="Nozaki H."/>
            <person name="Ogasawara N."/>
            <person name="Kohara Y."/>
            <person name="Kuroiwa T."/>
        </authorList>
    </citation>
    <scope>NUCLEOTIDE SEQUENCE [LARGE SCALE GENOMIC DNA]</scope>
    <source>
        <strain evidence="3 4">10D</strain>
    </source>
</reference>
<keyword evidence="4" id="KW-1185">Reference proteome</keyword>
<accession>M1V8S1</accession>
<proteinExistence type="predicted"/>